<dbReference type="PROSITE" id="PS51858">
    <property type="entry name" value="PPPDE"/>
    <property type="match status" value="1"/>
</dbReference>
<accession>A0ABQ8IZ01</accession>
<dbReference type="Proteomes" id="UP000887458">
    <property type="component" value="Unassembled WGS sequence"/>
</dbReference>
<name>A0ABQ8IZ01_DERPT</name>
<dbReference type="PANTHER" id="PTHR12378:SF80">
    <property type="entry name" value="IP06716P-RELATED"/>
    <property type="match status" value="1"/>
</dbReference>
<evidence type="ECO:0000313" key="5">
    <source>
        <dbReference type="EMBL" id="KAH9415421.1"/>
    </source>
</evidence>
<evidence type="ECO:0000256" key="3">
    <source>
        <dbReference type="ARBA" id="ARBA00022801"/>
    </source>
</evidence>
<reference evidence="5 6" key="2">
    <citation type="journal article" date="2022" name="Mol. Biol. Evol.">
        <title>Comparative Genomics Reveals Insights into the Divergent Evolution of Astigmatic Mites and Household Pest Adaptations.</title>
        <authorList>
            <person name="Xiong Q."/>
            <person name="Wan A.T."/>
            <person name="Liu X."/>
            <person name="Fung C.S."/>
            <person name="Xiao X."/>
            <person name="Malainual N."/>
            <person name="Hou J."/>
            <person name="Wang L."/>
            <person name="Wang M."/>
            <person name="Yang K.Y."/>
            <person name="Cui Y."/>
            <person name="Leung E.L."/>
            <person name="Nong W."/>
            <person name="Shin S.K."/>
            <person name="Au S.W."/>
            <person name="Jeong K.Y."/>
            <person name="Chew F.T."/>
            <person name="Hui J.H."/>
            <person name="Leung T.F."/>
            <person name="Tungtrongchitr A."/>
            <person name="Zhong N."/>
            <person name="Liu Z."/>
            <person name="Tsui S.K."/>
        </authorList>
    </citation>
    <scope>NUCLEOTIDE SEQUENCE [LARGE SCALE GENOMIC DNA]</scope>
    <source>
        <strain evidence="5">Derp</strain>
    </source>
</reference>
<proteinExistence type="inferred from homology"/>
<dbReference type="InterPro" id="IPR042266">
    <property type="entry name" value="PPPDE_sf"/>
</dbReference>
<sequence>MGKSLSKQLINLSKENDDFKRQNNQINYNIIDDNDNDDEQNDNLVKLNVYGIPIINNMISFTGLGIYHTGVEVYGKEWAYGGYPLPVSSIFRMRCPKDIASLSRISGHLQFDETIIIGPTDYSLQEIEYIIAVMGSKDYIGTKYHLLHRNCNTFSNELCMYLCNKPIPTRLNRLAQIIGKFPFITQMIPEEYFTPIALEKDIANRQNLKQQQQPKYKSEIAAKMINTISPYSLTDIMKTKMIQSVMSNTDNDKDQTTTTTTTTTTKNTYKFYTTIKIKR</sequence>
<evidence type="ECO:0000256" key="2">
    <source>
        <dbReference type="ARBA" id="ARBA00022670"/>
    </source>
</evidence>
<evidence type="ECO:0000256" key="1">
    <source>
        <dbReference type="ARBA" id="ARBA00008140"/>
    </source>
</evidence>
<dbReference type="SMART" id="SM01179">
    <property type="entry name" value="DUF862"/>
    <property type="match status" value="1"/>
</dbReference>
<feature type="domain" description="PPPDE" evidence="4">
    <location>
        <begin position="43"/>
        <end position="192"/>
    </location>
</feature>
<evidence type="ECO:0000313" key="6">
    <source>
        <dbReference type="Proteomes" id="UP000887458"/>
    </source>
</evidence>
<keyword evidence="2" id="KW-0645">Protease</keyword>
<comment type="similarity">
    <text evidence="1">Belongs to the DeSI family.</text>
</comment>
<keyword evidence="3" id="KW-0378">Hydrolase</keyword>
<protein>
    <submittedName>
        <fullName evidence="5">Desumoylating isopeptidase 2</fullName>
    </submittedName>
</protein>
<comment type="caution">
    <text evidence="5">The sequence shown here is derived from an EMBL/GenBank/DDBJ whole genome shotgun (WGS) entry which is preliminary data.</text>
</comment>
<dbReference type="PANTHER" id="PTHR12378">
    <property type="entry name" value="DESUMOYLATING ISOPEPTIDASE"/>
    <property type="match status" value="1"/>
</dbReference>
<organism evidence="5 6">
    <name type="scientific">Dermatophagoides pteronyssinus</name>
    <name type="common">European house dust mite</name>
    <dbReference type="NCBI Taxonomy" id="6956"/>
    <lineage>
        <taxon>Eukaryota</taxon>
        <taxon>Metazoa</taxon>
        <taxon>Ecdysozoa</taxon>
        <taxon>Arthropoda</taxon>
        <taxon>Chelicerata</taxon>
        <taxon>Arachnida</taxon>
        <taxon>Acari</taxon>
        <taxon>Acariformes</taxon>
        <taxon>Sarcoptiformes</taxon>
        <taxon>Astigmata</taxon>
        <taxon>Psoroptidia</taxon>
        <taxon>Analgoidea</taxon>
        <taxon>Pyroglyphidae</taxon>
        <taxon>Dermatophagoidinae</taxon>
        <taxon>Dermatophagoides</taxon>
    </lineage>
</organism>
<keyword evidence="6" id="KW-1185">Reference proteome</keyword>
<dbReference type="Pfam" id="PF05903">
    <property type="entry name" value="Peptidase_C97"/>
    <property type="match status" value="1"/>
</dbReference>
<evidence type="ECO:0000259" key="4">
    <source>
        <dbReference type="PROSITE" id="PS51858"/>
    </source>
</evidence>
<gene>
    <name evidence="5" type="primary">DESI2_2</name>
    <name evidence="5" type="ORF">DERP_010277</name>
</gene>
<reference evidence="5 6" key="1">
    <citation type="journal article" date="2018" name="J. Allergy Clin. Immunol.">
        <title>High-quality assembly of Dermatophagoides pteronyssinus genome and transcriptome reveals a wide range of novel allergens.</title>
        <authorList>
            <person name="Liu X.Y."/>
            <person name="Yang K.Y."/>
            <person name="Wang M.Q."/>
            <person name="Kwok J.S."/>
            <person name="Zeng X."/>
            <person name="Yang Z."/>
            <person name="Xiao X.J."/>
            <person name="Lau C.P."/>
            <person name="Li Y."/>
            <person name="Huang Z.M."/>
            <person name="Ba J.G."/>
            <person name="Yim A.K."/>
            <person name="Ouyang C.Y."/>
            <person name="Ngai S.M."/>
            <person name="Chan T.F."/>
            <person name="Leung E.L."/>
            <person name="Liu L."/>
            <person name="Liu Z.G."/>
            <person name="Tsui S.K."/>
        </authorList>
    </citation>
    <scope>NUCLEOTIDE SEQUENCE [LARGE SCALE GENOMIC DNA]</scope>
    <source>
        <strain evidence="5">Derp</strain>
    </source>
</reference>
<dbReference type="Gene3D" id="3.90.1720.30">
    <property type="entry name" value="PPPDE domains"/>
    <property type="match status" value="1"/>
</dbReference>
<dbReference type="InterPro" id="IPR008580">
    <property type="entry name" value="PPPDE_dom"/>
</dbReference>
<dbReference type="EMBL" id="NJHN03000096">
    <property type="protein sequence ID" value="KAH9415421.1"/>
    <property type="molecule type" value="Genomic_DNA"/>
</dbReference>